<proteinExistence type="predicted"/>
<dbReference type="Pfam" id="PF00722">
    <property type="entry name" value="Glyco_hydro_16"/>
    <property type="match status" value="1"/>
</dbReference>
<dbReference type="KEGG" id="clup:CLUP02_07419"/>
<dbReference type="Gene3D" id="2.60.120.200">
    <property type="match status" value="1"/>
</dbReference>
<dbReference type="GeneID" id="73341424"/>
<sequence>MAITGTADASHGNLKKLNRRRSFIAHLKREQVFSLSLKKMVWFNQAALFLGSALLVADVLPVGAVRTIIPKTSFDSQSNFDADWNYLYPWGTDHNGGARMTKDNVKFSGGTLTITANKVSGQPQATHGGQKININYLSGAIHAKEHFNVSRGGGYDFSAEIKATTTKGTWPAFWLTAVQGWPPEIDMAEWKGSGKVSFNTFNTSSIVAAKDVTYPSPGNFHSFKCETRDLNGKDVQAKFYMDGNLITTQVGAGYFGKPMYLIINLQMEGSSGSPGPTSNTEYQVRNLEVLSYNP</sequence>
<keyword evidence="2" id="KW-0378">Hydrolase</keyword>
<gene>
    <name evidence="2" type="ORF">CLUP02_07419</name>
</gene>
<dbReference type="RefSeq" id="XP_049143557.1">
    <property type="nucleotide sequence ID" value="XM_049286414.1"/>
</dbReference>
<dbReference type="PANTHER" id="PTHR10963">
    <property type="entry name" value="GLYCOSYL HYDROLASE-RELATED"/>
    <property type="match status" value="1"/>
</dbReference>
<evidence type="ECO:0000313" key="2">
    <source>
        <dbReference type="EMBL" id="UQC81933.1"/>
    </source>
</evidence>
<protein>
    <submittedName>
        <fullName evidence="2">Glycoside hydrolase family 16</fullName>
    </submittedName>
</protein>
<dbReference type="AlphaFoldDB" id="A0A9Q8SRK5"/>
<evidence type="ECO:0000313" key="3">
    <source>
        <dbReference type="Proteomes" id="UP000830671"/>
    </source>
</evidence>
<dbReference type="GO" id="GO:0004553">
    <property type="term" value="F:hydrolase activity, hydrolyzing O-glycosyl compounds"/>
    <property type="evidence" value="ECO:0007669"/>
    <property type="project" value="InterPro"/>
</dbReference>
<dbReference type="PROSITE" id="PS51762">
    <property type="entry name" value="GH16_2"/>
    <property type="match status" value="1"/>
</dbReference>
<name>A0A9Q8SRK5_9PEZI</name>
<dbReference type="GO" id="GO:0009251">
    <property type="term" value="P:glucan catabolic process"/>
    <property type="evidence" value="ECO:0007669"/>
    <property type="project" value="TreeGrafter"/>
</dbReference>
<accession>A0A9Q8SRK5</accession>
<dbReference type="InterPro" id="IPR000757">
    <property type="entry name" value="Beta-glucanase-like"/>
</dbReference>
<dbReference type="InterPro" id="IPR013320">
    <property type="entry name" value="ConA-like_dom_sf"/>
</dbReference>
<organism evidence="2 3">
    <name type="scientific">Colletotrichum lupini</name>
    <dbReference type="NCBI Taxonomy" id="145971"/>
    <lineage>
        <taxon>Eukaryota</taxon>
        <taxon>Fungi</taxon>
        <taxon>Dikarya</taxon>
        <taxon>Ascomycota</taxon>
        <taxon>Pezizomycotina</taxon>
        <taxon>Sordariomycetes</taxon>
        <taxon>Hypocreomycetidae</taxon>
        <taxon>Glomerellales</taxon>
        <taxon>Glomerellaceae</taxon>
        <taxon>Colletotrichum</taxon>
        <taxon>Colletotrichum acutatum species complex</taxon>
    </lineage>
</organism>
<dbReference type="EMBL" id="CP019476">
    <property type="protein sequence ID" value="UQC81933.1"/>
    <property type="molecule type" value="Genomic_DNA"/>
</dbReference>
<dbReference type="InterPro" id="IPR050546">
    <property type="entry name" value="Glycosyl_Hydrlase_16"/>
</dbReference>
<dbReference type="PANTHER" id="PTHR10963:SF24">
    <property type="entry name" value="GLYCOSIDASE C21B10.07-RELATED"/>
    <property type="match status" value="1"/>
</dbReference>
<dbReference type="SUPFAM" id="SSF49899">
    <property type="entry name" value="Concanavalin A-like lectins/glucanases"/>
    <property type="match status" value="1"/>
</dbReference>
<reference evidence="2" key="1">
    <citation type="journal article" date="2021" name="Mol. Plant Microbe Interact.">
        <title>Complete Genome Sequence of the Plant-Pathogenic Fungus Colletotrichum lupini.</title>
        <authorList>
            <person name="Baroncelli R."/>
            <person name="Pensec F."/>
            <person name="Da Lio D."/>
            <person name="Boufleur T."/>
            <person name="Vicente I."/>
            <person name="Sarrocco S."/>
            <person name="Picot A."/>
            <person name="Baraldi E."/>
            <person name="Sukno S."/>
            <person name="Thon M."/>
            <person name="Le Floch G."/>
        </authorList>
    </citation>
    <scope>NUCLEOTIDE SEQUENCE</scope>
    <source>
        <strain evidence="2">IMI 504893</strain>
    </source>
</reference>
<feature type="domain" description="GH16" evidence="1">
    <location>
        <begin position="72"/>
        <end position="292"/>
    </location>
</feature>
<evidence type="ECO:0000259" key="1">
    <source>
        <dbReference type="PROSITE" id="PS51762"/>
    </source>
</evidence>
<keyword evidence="3" id="KW-1185">Reference proteome</keyword>
<dbReference type="Proteomes" id="UP000830671">
    <property type="component" value="Chromosome 4"/>
</dbReference>